<gene>
    <name evidence="1" type="ORF">COLO4_14059</name>
</gene>
<dbReference type="EMBL" id="AWUE01015369">
    <property type="protein sequence ID" value="OMO98237.1"/>
    <property type="molecule type" value="Genomic_DNA"/>
</dbReference>
<name>A0A1R3JU70_9ROSI</name>
<evidence type="ECO:0000313" key="1">
    <source>
        <dbReference type="EMBL" id="OMO98237.1"/>
    </source>
</evidence>
<comment type="caution">
    <text evidence="1">The sequence shown here is derived from an EMBL/GenBank/DDBJ whole genome shotgun (WGS) entry which is preliminary data.</text>
</comment>
<proteinExistence type="predicted"/>
<dbReference type="Proteomes" id="UP000187203">
    <property type="component" value="Unassembled WGS sequence"/>
</dbReference>
<organism evidence="1 2">
    <name type="scientific">Corchorus olitorius</name>
    <dbReference type="NCBI Taxonomy" id="93759"/>
    <lineage>
        <taxon>Eukaryota</taxon>
        <taxon>Viridiplantae</taxon>
        <taxon>Streptophyta</taxon>
        <taxon>Embryophyta</taxon>
        <taxon>Tracheophyta</taxon>
        <taxon>Spermatophyta</taxon>
        <taxon>Magnoliopsida</taxon>
        <taxon>eudicotyledons</taxon>
        <taxon>Gunneridae</taxon>
        <taxon>Pentapetalae</taxon>
        <taxon>rosids</taxon>
        <taxon>malvids</taxon>
        <taxon>Malvales</taxon>
        <taxon>Malvaceae</taxon>
        <taxon>Grewioideae</taxon>
        <taxon>Apeibeae</taxon>
        <taxon>Corchorus</taxon>
    </lineage>
</organism>
<accession>A0A1R3JU70</accession>
<evidence type="ECO:0000313" key="2">
    <source>
        <dbReference type="Proteomes" id="UP000187203"/>
    </source>
</evidence>
<dbReference type="AlphaFoldDB" id="A0A1R3JU70"/>
<keyword evidence="2" id="KW-1185">Reference proteome</keyword>
<reference evidence="2" key="1">
    <citation type="submission" date="2013-09" db="EMBL/GenBank/DDBJ databases">
        <title>Corchorus olitorius genome sequencing.</title>
        <authorList>
            <person name="Alam M."/>
            <person name="Haque M.S."/>
            <person name="Islam M.S."/>
            <person name="Emdad E.M."/>
            <person name="Islam M.M."/>
            <person name="Ahmed B."/>
            <person name="Halim A."/>
            <person name="Hossen Q.M.M."/>
            <person name="Hossain M.Z."/>
            <person name="Ahmed R."/>
            <person name="Khan M.M."/>
            <person name="Islam R."/>
            <person name="Rashid M.M."/>
            <person name="Khan S.A."/>
            <person name="Rahman M.S."/>
            <person name="Alam M."/>
            <person name="Yahiya A.S."/>
            <person name="Khan M.S."/>
            <person name="Azam M.S."/>
            <person name="Haque T."/>
            <person name="Lashkar M.Z.H."/>
            <person name="Akhand A.I."/>
            <person name="Morshed G."/>
            <person name="Roy S."/>
            <person name="Uddin K.S."/>
            <person name="Rabeya T."/>
            <person name="Hossain A.S."/>
            <person name="Chowdhury A."/>
            <person name="Snigdha A.R."/>
            <person name="Mortoza M.S."/>
            <person name="Matin S.A."/>
            <person name="Hoque S.M.E."/>
            <person name="Islam M.K."/>
            <person name="Roy D.K."/>
            <person name="Haider R."/>
            <person name="Moosa M.M."/>
            <person name="Elias S.M."/>
            <person name="Hasan A.M."/>
            <person name="Jahan S."/>
            <person name="Shafiuddin M."/>
            <person name="Mahmood N."/>
            <person name="Shommy N.S."/>
        </authorList>
    </citation>
    <scope>NUCLEOTIDE SEQUENCE [LARGE SCALE GENOMIC DNA]</scope>
    <source>
        <strain evidence="2">cv. O-4</strain>
    </source>
</reference>
<sequence length="52" mass="5782">MRVATVVFGVVRISVKRGELANHPPDKSKLALILRENEPGHSSPFQILFPKT</sequence>
<protein>
    <submittedName>
        <fullName evidence="1">Uncharacterized protein</fullName>
    </submittedName>
</protein>